<feature type="compositionally biased region" description="Basic residues" evidence="4">
    <location>
        <begin position="382"/>
        <end position="396"/>
    </location>
</feature>
<dbReference type="PANTHER" id="PTHR13237:SF8">
    <property type="entry name" value="SOMETHING ABOUT SILENCING PROTEIN 10"/>
    <property type="match status" value="1"/>
</dbReference>
<feature type="compositionally biased region" description="Acidic residues" evidence="4">
    <location>
        <begin position="145"/>
        <end position="156"/>
    </location>
</feature>
<comment type="caution">
    <text evidence="6">The sequence shown here is derived from an EMBL/GenBank/DDBJ whole genome shotgun (WGS) entry which is preliminary data.</text>
</comment>
<name>A0ABR4NJL9_9FUNG</name>
<evidence type="ECO:0000256" key="4">
    <source>
        <dbReference type="SAM" id="MobiDB-lite"/>
    </source>
</evidence>
<proteinExistence type="inferred from homology"/>
<feature type="domain" description="Sas10 C-terminal" evidence="5">
    <location>
        <begin position="601"/>
        <end position="676"/>
    </location>
</feature>
<feature type="compositionally biased region" description="Acidic residues" evidence="4">
    <location>
        <begin position="335"/>
        <end position="374"/>
    </location>
</feature>
<accession>A0ABR4NJL9</accession>
<feature type="compositionally biased region" description="Acidic residues" evidence="4">
    <location>
        <begin position="111"/>
        <end position="121"/>
    </location>
</feature>
<evidence type="ECO:0000313" key="7">
    <source>
        <dbReference type="Proteomes" id="UP001527925"/>
    </source>
</evidence>
<gene>
    <name evidence="6" type="primary">SAS10</name>
    <name evidence="6" type="ORF">HK105_200641</name>
</gene>
<protein>
    <submittedName>
        <fullName evidence="6">Something about silencing protein 10</fullName>
    </submittedName>
</protein>
<dbReference type="InterPro" id="IPR018972">
    <property type="entry name" value="Sas10_C_dom"/>
</dbReference>
<dbReference type="EMBL" id="JADGIZ020000002">
    <property type="protein sequence ID" value="KAL2919727.1"/>
    <property type="molecule type" value="Genomic_DNA"/>
</dbReference>
<feature type="region of interest" description="Disordered" evidence="4">
    <location>
        <begin position="1"/>
        <end position="162"/>
    </location>
</feature>
<keyword evidence="3" id="KW-0539">Nucleus</keyword>
<dbReference type="PANTHER" id="PTHR13237">
    <property type="entry name" value="SOMETHING ABOUT SILENCING PROTEIN 10-RELATED"/>
    <property type="match status" value="1"/>
</dbReference>
<dbReference type="Proteomes" id="UP001527925">
    <property type="component" value="Unassembled WGS sequence"/>
</dbReference>
<feature type="compositionally biased region" description="Acidic residues" evidence="4">
    <location>
        <begin position="516"/>
        <end position="531"/>
    </location>
</feature>
<comment type="similarity">
    <text evidence="2">Belongs to the SAS10 family.</text>
</comment>
<feature type="compositionally biased region" description="Basic and acidic residues" evidence="4">
    <location>
        <begin position="95"/>
        <end position="110"/>
    </location>
</feature>
<feature type="compositionally biased region" description="Low complexity" evidence="4">
    <location>
        <begin position="122"/>
        <end position="131"/>
    </location>
</feature>
<comment type="subcellular location">
    <subcellularLocation>
        <location evidence="1">Nucleus</location>
    </subcellularLocation>
</comment>
<feature type="compositionally biased region" description="Acidic residues" evidence="4">
    <location>
        <begin position="78"/>
        <end position="94"/>
    </location>
</feature>
<reference evidence="6 7" key="1">
    <citation type="submission" date="2023-09" db="EMBL/GenBank/DDBJ databases">
        <title>Pangenome analysis of Batrachochytrium dendrobatidis and related Chytrids.</title>
        <authorList>
            <person name="Yacoub M.N."/>
            <person name="Stajich J.E."/>
            <person name="James T.Y."/>
        </authorList>
    </citation>
    <scope>NUCLEOTIDE SEQUENCE [LARGE SCALE GENOMIC DNA]</scope>
    <source>
        <strain evidence="6 7">JEL0888</strain>
    </source>
</reference>
<evidence type="ECO:0000259" key="5">
    <source>
        <dbReference type="Pfam" id="PF09368"/>
    </source>
</evidence>
<organism evidence="6 7">
    <name type="scientific">Polyrhizophydium stewartii</name>
    <dbReference type="NCBI Taxonomy" id="2732419"/>
    <lineage>
        <taxon>Eukaryota</taxon>
        <taxon>Fungi</taxon>
        <taxon>Fungi incertae sedis</taxon>
        <taxon>Chytridiomycota</taxon>
        <taxon>Chytridiomycota incertae sedis</taxon>
        <taxon>Chytridiomycetes</taxon>
        <taxon>Rhizophydiales</taxon>
        <taxon>Rhizophydiales incertae sedis</taxon>
        <taxon>Polyrhizophydium</taxon>
    </lineage>
</organism>
<evidence type="ECO:0000256" key="1">
    <source>
        <dbReference type="ARBA" id="ARBA00004123"/>
    </source>
</evidence>
<feature type="compositionally biased region" description="Basic and acidic residues" evidence="4">
    <location>
        <begin position="489"/>
        <end position="515"/>
    </location>
</feature>
<sequence>MARKGRGRRNARQSDDALPANPDAELYKKTSINPETLEDNSEDEFYKQRGNVALGDLGGSSRRQDSDSEQEVFALDGVDSDDDDDDSEEDEDEALLERLRSYGVRPKSEVQDDEDDDDDADAAAARAKAADLSGGWGKSRRAYYDADDVSEEEDAKEEEKEALRLQKEQLGGLAEDDFLEDSFENLLKKKRGADSAGSGTGAAAAAAAAASLDLDDAATAEQIKPDLSRMSDPEKLKLVRTSHPDVVSMLKEFSATLAELRDEPVDVIPEDPNAVAQLARYLYLTNIAFYFALAANSDIQTRKSHPVVEQMAQLQELVSATSAGLEAGIAALNSDDNDDDEEMDDEDEEQDEQDEEGGSDVGDDSEEAQDDEDIQMLAAPSKKSKSASKKETKRKAGSLARAAPDADDFGIPVESYNDVVVPKSGSKRKRSEAAADNDFGEGTTITEADLADKAKRTKSLKFLVNQIGQSVANLGTRRKKTNPGGDDDIPIRDARASQKAAQDKALRDQQKGRGEYDDEESFGEDDDDDDAAFGNFGRKKDAGGDGSDGEDGHGQDDADEDGEMLYEQMAAQQKKRRSAREARIEMARAEMEFDGDEALPEDAKRQATWKILTNKGLTPHRKKENRNPRVKKRMKYEAAKKKLSSVRRVAVDKSKLGSYAGERTGINVNRSSSVKFS</sequence>
<feature type="region of interest" description="Disordered" evidence="4">
    <location>
        <begin position="471"/>
        <end position="581"/>
    </location>
</feature>
<evidence type="ECO:0000313" key="6">
    <source>
        <dbReference type="EMBL" id="KAL2919727.1"/>
    </source>
</evidence>
<dbReference type="Pfam" id="PF09368">
    <property type="entry name" value="Sas10"/>
    <property type="match status" value="1"/>
</dbReference>
<keyword evidence="7" id="KW-1185">Reference proteome</keyword>
<feature type="region of interest" description="Disordered" evidence="4">
    <location>
        <begin position="332"/>
        <end position="444"/>
    </location>
</feature>
<evidence type="ECO:0000256" key="2">
    <source>
        <dbReference type="ARBA" id="ARBA00010979"/>
    </source>
</evidence>
<feature type="compositionally biased region" description="Basic residues" evidence="4">
    <location>
        <begin position="1"/>
        <end position="11"/>
    </location>
</feature>
<evidence type="ECO:0000256" key="3">
    <source>
        <dbReference type="ARBA" id="ARBA00023242"/>
    </source>
</evidence>